<dbReference type="CDD" id="cd00060">
    <property type="entry name" value="FHA"/>
    <property type="match status" value="1"/>
</dbReference>
<evidence type="ECO:0000313" key="2">
    <source>
        <dbReference type="EMBL" id="MDO1534182.1"/>
    </source>
</evidence>
<evidence type="ECO:0000313" key="3">
    <source>
        <dbReference type="Proteomes" id="UP001169027"/>
    </source>
</evidence>
<sequence length="219" mass="23885">MPTLIVTKNGVALRNVRLLEGEFRIGRSLSNHLVLPNTTVSKTHAVLTRLGNFVTLHDLHSTNGTLVNGDDVALRPLLDRDVIQICNYEMMYLDRDFASAEVIEDPQPEPVEEAVETARAPLEPPRGIDASGHRIGGARGARWVGNGVAFALPVQGREIEALITDDALAAHFGAYVHASDGASRAVSAYEENHVAINVAAWSRYDATRREPIIVRSSDF</sequence>
<dbReference type="PANTHER" id="PTHR23308">
    <property type="entry name" value="NUCLEAR INHIBITOR OF PROTEIN PHOSPHATASE-1"/>
    <property type="match status" value="1"/>
</dbReference>
<organism evidence="2 3">
    <name type="scientific">Variovorax ginsengisoli</name>
    <dbReference type="NCBI Taxonomy" id="363844"/>
    <lineage>
        <taxon>Bacteria</taxon>
        <taxon>Pseudomonadati</taxon>
        <taxon>Pseudomonadota</taxon>
        <taxon>Betaproteobacteria</taxon>
        <taxon>Burkholderiales</taxon>
        <taxon>Comamonadaceae</taxon>
        <taxon>Variovorax</taxon>
    </lineage>
</organism>
<feature type="domain" description="FHA" evidence="1">
    <location>
        <begin position="23"/>
        <end position="72"/>
    </location>
</feature>
<dbReference type="Pfam" id="PF07369">
    <property type="entry name" value="DUF1488"/>
    <property type="match status" value="1"/>
</dbReference>
<dbReference type="Gene3D" id="2.60.200.20">
    <property type="match status" value="1"/>
</dbReference>
<dbReference type="InterPro" id="IPR050923">
    <property type="entry name" value="Cell_Proc_Reg/RNA_Proc"/>
</dbReference>
<dbReference type="RefSeq" id="WP_301811511.1">
    <property type="nucleotide sequence ID" value="NZ_JAUJZH010000012.1"/>
</dbReference>
<accession>A0ABT8S7J2</accession>
<name>A0ABT8S7J2_9BURK</name>
<gene>
    <name evidence="2" type="ORF">Q2T77_17995</name>
</gene>
<dbReference type="PROSITE" id="PS50006">
    <property type="entry name" value="FHA_DOMAIN"/>
    <property type="match status" value="1"/>
</dbReference>
<dbReference type="Proteomes" id="UP001169027">
    <property type="component" value="Unassembled WGS sequence"/>
</dbReference>
<proteinExistence type="predicted"/>
<dbReference type="Pfam" id="PF00498">
    <property type="entry name" value="FHA"/>
    <property type="match status" value="1"/>
</dbReference>
<evidence type="ECO:0000259" key="1">
    <source>
        <dbReference type="PROSITE" id="PS50006"/>
    </source>
</evidence>
<protein>
    <submittedName>
        <fullName evidence="2">DUF1488 family protein</fullName>
    </submittedName>
</protein>
<dbReference type="EMBL" id="JAUKVY010000012">
    <property type="protein sequence ID" value="MDO1534182.1"/>
    <property type="molecule type" value="Genomic_DNA"/>
</dbReference>
<reference evidence="2" key="1">
    <citation type="submission" date="2023-06" db="EMBL/GenBank/DDBJ databases">
        <authorList>
            <person name="Jiang Y."/>
            <person name="Liu Q."/>
        </authorList>
    </citation>
    <scope>NUCLEOTIDE SEQUENCE</scope>
    <source>
        <strain evidence="2">CGMCC 1.12090</strain>
    </source>
</reference>
<dbReference type="InterPro" id="IPR009962">
    <property type="entry name" value="DUF1488"/>
</dbReference>
<dbReference type="SUPFAM" id="SSF49879">
    <property type="entry name" value="SMAD/FHA domain"/>
    <property type="match status" value="1"/>
</dbReference>
<dbReference type="InterPro" id="IPR008984">
    <property type="entry name" value="SMAD_FHA_dom_sf"/>
</dbReference>
<dbReference type="SMART" id="SM00240">
    <property type="entry name" value="FHA"/>
    <property type="match status" value="1"/>
</dbReference>
<keyword evidence="3" id="KW-1185">Reference proteome</keyword>
<dbReference type="InterPro" id="IPR000253">
    <property type="entry name" value="FHA_dom"/>
</dbReference>
<comment type="caution">
    <text evidence="2">The sequence shown here is derived from an EMBL/GenBank/DDBJ whole genome shotgun (WGS) entry which is preliminary data.</text>
</comment>